<evidence type="ECO:0000313" key="2">
    <source>
        <dbReference type="Proteomes" id="UP001159042"/>
    </source>
</evidence>
<keyword evidence="2" id="KW-1185">Reference proteome</keyword>
<gene>
    <name evidence="1" type="ORF">NQ315_001590</name>
</gene>
<dbReference type="AlphaFoldDB" id="A0AAV8W8P5"/>
<reference evidence="1 2" key="1">
    <citation type="journal article" date="2023" name="Insect Mol. Biol.">
        <title>Genome sequencing provides insights into the evolution of gene families encoding plant cell wall-degrading enzymes in longhorned beetles.</title>
        <authorList>
            <person name="Shin N.R."/>
            <person name="Okamura Y."/>
            <person name="Kirsch R."/>
            <person name="Pauchet Y."/>
        </authorList>
    </citation>
    <scope>NUCLEOTIDE SEQUENCE [LARGE SCALE GENOMIC DNA]</scope>
    <source>
        <strain evidence="1">EAD_L_NR</strain>
    </source>
</reference>
<proteinExistence type="predicted"/>
<protein>
    <submittedName>
        <fullName evidence="1">Uncharacterized protein</fullName>
    </submittedName>
</protein>
<comment type="caution">
    <text evidence="1">The sequence shown here is derived from an EMBL/GenBank/DDBJ whole genome shotgun (WGS) entry which is preliminary data.</text>
</comment>
<name>A0AAV8W8P5_9CUCU</name>
<organism evidence="1 2">
    <name type="scientific">Exocentrus adspersus</name>
    <dbReference type="NCBI Taxonomy" id="1586481"/>
    <lineage>
        <taxon>Eukaryota</taxon>
        <taxon>Metazoa</taxon>
        <taxon>Ecdysozoa</taxon>
        <taxon>Arthropoda</taxon>
        <taxon>Hexapoda</taxon>
        <taxon>Insecta</taxon>
        <taxon>Pterygota</taxon>
        <taxon>Neoptera</taxon>
        <taxon>Endopterygota</taxon>
        <taxon>Coleoptera</taxon>
        <taxon>Polyphaga</taxon>
        <taxon>Cucujiformia</taxon>
        <taxon>Chrysomeloidea</taxon>
        <taxon>Cerambycidae</taxon>
        <taxon>Lamiinae</taxon>
        <taxon>Acanthocinini</taxon>
        <taxon>Exocentrus</taxon>
    </lineage>
</organism>
<dbReference type="EMBL" id="JANEYG010000005">
    <property type="protein sequence ID" value="KAJ8923042.1"/>
    <property type="molecule type" value="Genomic_DNA"/>
</dbReference>
<evidence type="ECO:0000313" key="1">
    <source>
        <dbReference type="EMBL" id="KAJ8923042.1"/>
    </source>
</evidence>
<sequence length="116" mass="12471">MFTDKFKCGHGIEGGSRGGPSAQTAALRNTCILDADGGSGFVGLGGTRFSGFCLENTSVVRKAVKYPVIYTRYLQGHPMITDSVGISKETFGTYQNFLPTVPSAMFRDVMDMIYPG</sequence>
<dbReference type="Proteomes" id="UP001159042">
    <property type="component" value="Unassembled WGS sequence"/>
</dbReference>
<accession>A0AAV8W8P5</accession>